<keyword evidence="2" id="KW-0812">Transmembrane</keyword>
<feature type="compositionally biased region" description="Low complexity" evidence="1">
    <location>
        <begin position="360"/>
        <end position="376"/>
    </location>
</feature>
<evidence type="ECO:0000256" key="1">
    <source>
        <dbReference type="SAM" id="MobiDB-lite"/>
    </source>
</evidence>
<feature type="region of interest" description="Disordered" evidence="1">
    <location>
        <begin position="227"/>
        <end position="248"/>
    </location>
</feature>
<gene>
    <name evidence="3" type="ORF">PEVE_00010711</name>
</gene>
<feature type="transmembrane region" description="Helical" evidence="2">
    <location>
        <begin position="12"/>
        <end position="31"/>
    </location>
</feature>
<evidence type="ECO:0000313" key="3">
    <source>
        <dbReference type="EMBL" id="CAH3176579.1"/>
    </source>
</evidence>
<dbReference type="EMBL" id="CALNXI010001764">
    <property type="protein sequence ID" value="CAH3176579.1"/>
    <property type="molecule type" value="Genomic_DNA"/>
</dbReference>
<keyword evidence="2" id="KW-0472">Membrane</keyword>
<accession>A0ABN8RD63</accession>
<keyword evidence="4" id="KW-1185">Reference proteome</keyword>
<proteinExistence type="predicted"/>
<comment type="caution">
    <text evidence="3">The sequence shown here is derived from an EMBL/GenBank/DDBJ whole genome shotgun (WGS) entry which is preliminary data.</text>
</comment>
<feature type="transmembrane region" description="Helical" evidence="2">
    <location>
        <begin position="186"/>
        <end position="208"/>
    </location>
</feature>
<name>A0ABN8RD63_9CNID</name>
<sequence length="478" mass="52204">MDNLVKVTLRSQTIFSGFLFAFSVISWSTVIDQLRDHQGKDRLQFNCVPKQIEFKRQRCYDNYTSAMSPLLTPLDFAGITFGVSGCGWLFVTLMGVEMLRRIHKETNRRRQKTLKKQFLGVFIGHICLQFVLLVAMIVLFLRYQKLKYPAEYSCFSANTTLTSFNREAITITCNDLRYKEKSKLNIAIIVVFSVSILFCLLTIIQLAISKDELSKLLLGNIEEDHNEEENRPLQDVVSKQESADRDHSKTAFKMLTVPYHGEASSAGGPVRHGVAGPSGLNMKQTHPDQDFGEARSAGGAVRPDVAAGPSGLNMKQRHHDQGLDHGEASSACGTVRPGVTGPSDLNIKQTHHNQDHGKESSASGSVGPGVAAGPSGLNIKQTHHDQDHGEASSGGGTVGPGVAVPPGLNIKQSQNDQGIPSGSLCGGERIWIVLLIGRAAWEICFNNQKQYPDLLVENTTSHTPLGAIVKLTATNYKA</sequence>
<evidence type="ECO:0000313" key="4">
    <source>
        <dbReference type="Proteomes" id="UP001159427"/>
    </source>
</evidence>
<reference evidence="3 4" key="1">
    <citation type="submission" date="2022-05" db="EMBL/GenBank/DDBJ databases">
        <authorList>
            <consortium name="Genoscope - CEA"/>
            <person name="William W."/>
        </authorList>
    </citation>
    <scope>NUCLEOTIDE SEQUENCE [LARGE SCALE GENOMIC DNA]</scope>
</reference>
<evidence type="ECO:0000256" key="2">
    <source>
        <dbReference type="SAM" id="Phobius"/>
    </source>
</evidence>
<keyword evidence="2" id="KW-1133">Transmembrane helix</keyword>
<feature type="region of interest" description="Disordered" evidence="1">
    <location>
        <begin position="262"/>
        <end position="415"/>
    </location>
</feature>
<organism evidence="3 4">
    <name type="scientific">Porites evermanni</name>
    <dbReference type="NCBI Taxonomy" id="104178"/>
    <lineage>
        <taxon>Eukaryota</taxon>
        <taxon>Metazoa</taxon>
        <taxon>Cnidaria</taxon>
        <taxon>Anthozoa</taxon>
        <taxon>Hexacorallia</taxon>
        <taxon>Scleractinia</taxon>
        <taxon>Fungiina</taxon>
        <taxon>Poritidae</taxon>
        <taxon>Porites</taxon>
    </lineage>
</organism>
<feature type="transmembrane region" description="Helical" evidence="2">
    <location>
        <begin position="117"/>
        <end position="141"/>
    </location>
</feature>
<feature type="transmembrane region" description="Helical" evidence="2">
    <location>
        <begin position="76"/>
        <end position="96"/>
    </location>
</feature>
<protein>
    <submittedName>
        <fullName evidence="3">Uncharacterized protein</fullName>
    </submittedName>
</protein>
<dbReference type="Proteomes" id="UP001159427">
    <property type="component" value="Unassembled WGS sequence"/>
</dbReference>